<comment type="caution">
    <text evidence="4">The sequence shown here is derived from an EMBL/GenBank/DDBJ whole genome shotgun (WGS) entry which is preliminary data.</text>
</comment>
<evidence type="ECO:0000313" key="4">
    <source>
        <dbReference type="EMBL" id="MDR0177609.1"/>
    </source>
</evidence>
<dbReference type="InterPro" id="IPR025420">
    <property type="entry name" value="DUF4143"/>
</dbReference>
<protein>
    <submittedName>
        <fullName evidence="4">DUF4143 domain-containing protein</fullName>
    </submittedName>
</protein>
<dbReference type="Pfam" id="PF13635">
    <property type="entry name" value="DUF4143"/>
    <property type="match status" value="1"/>
</dbReference>
<dbReference type="PANTHER" id="PTHR43566:SF2">
    <property type="entry name" value="DUF4143 DOMAIN-CONTAINING PROTEIN"/>
    <property type="match status" value="1"/>
</dbReference>
<evidence type="ECO:0000259" key="3">
    <source>
        <dbReference type="Pfam" id="PF13635"/>
    </source>
</evidence>
<dbReference type="AlphaFoldDB" id="A0AAW8LCF4"/>
<feature type="region of interest" description="Disordered" evidence="1">
    <location>
        <begin position="1"/>
        <end position="24"/>
    </location>
</feature>
<dbReference type="EMBL" id="JAMZMF010000008">
    <property type="protein sequence ID" value="MDR0177609.1"/>
    <property type="molecule type" value="Genomic_DNA"/>
</dbReference>
<dbReference type="PANTHER" id="PTHR43566">
    <property type="entry name" value="CONSERVED PROTEIN"/>
    <property type="match status" value="1"/>
</dbReference>
<proteinExistence type="predicted"/>
<sequence>MPDWMGATWGIRMAPTSGSRPDPAREAEELVGQNGYLPRVVDHVVQDSLGYSGGVLLEGVRACGKTMTGRRHASSEVALDSGLPQLRAALEVDPSLILAGKAPRLIDEWQIEPSLWNLVRREIDSRQRPGQFLLTGSSVPVEDAARHSGAHRVSRIRMRPMTLFERGLGDGSVSLAGLFDGQAPEPVLVSGTSVAEVLDELVHGGWPGDRDLTTSQAQRHLRDYIDDIISIDIGRLDGEPRRDPLRMRALIRSLARHISTEASFATIAKDVSGQSLSGETAIAYVNALKRLFVVEEQPAWAPHLRSRYAVRTSSKLHFVDPALAAAVTATSPGRLMQDLETAGFWFESLVVQHLRVFAEVLGGHIYHFRDKSGREADVIVELDDGRWAAFEVKLGQRQIPAAQSSLAAFVGDIDTTRTPLPQFRAVVTADGPTMMLPDGAVTFPLKALSP</sequence>
<accession>A0AAW8LCF4</accession>
<feature type="domain" description="DUF4143" evidence="3">
    <location>
        <begin position="239"/>
        <end position="394"/>
    </location>
</feature>
<evidence type="ECO:0000313" key="5">
    <source>
        <dbReference type="Proteomes" id="UP001230065"/>
    </source>
</evidence>
<dbReference type="InterPro" id="IPR041682">
    <property type="entry name" value="AAA_14"/>
</dbReference>
<gene>
    <name evidence="4" type="ORF">RF687_06565</name>
</gene>
<evidence type="ECO:0000259" key="2">
    <source>
        <dbReference type="Pfam" id="PF13173"/>
    </source>
</evidence>
<evidence type="ECO:0000256" key="1">
    <source>
        <dbReference type="SAM" id="MobiDB-lite"/>
    </source>
</evidence>
<dbReference type="Pfam" id="PF13173">
    <property type="entry name" value="AAA_14"/>
    <property type="match status" value="1"/>
</dbReference>
<dbReference type="Proteomes" id="UP001230065">
    <property type="component" value="Unassembled WGS sequence"/>
</dbReference>
<dbReference type="RefSeq" id="WP_308679691.1">
    <property type="nucleotide sequence ID" value="NZ_CAUVMB010000006.1"/>
</dbReference>
<reference evidence="4" key="1">
    <citation type="submission" date="2022-06" db="EMBL/GenBank/DDBJ databases">
        <title>Draft Genome Sequences of Three Actinomyces oris Strains, Isolated from Healthy Human Feces.</title>
        <authorList>
            <person name="Ye Y."/>
            <person name="Liu C."/>
            <person name="Zhao J."/>
            <person name="Xu J."/>
            <person name="Huang H."/>
            <person name="Wang B."/>
            <person name="Wei J."/>
            <person name="Jing X."/>
        </authorList>
    </citation>
    <scope>NUCLEOTIDE SEQUENCE</scope>
    <source>
        <strain evidence="4">CNGBCC1803727</strain>
    </source>
</reference>
<organism evidence="4 5">
    <name type="scientific">Actinomyces oris</name>
    <dbReference type="NCBI Taxonomy" id="544580"/>
    <lineage>
        <taxon>Bacteria</taxon>
        <taxon>Bacillati</taxon>
        <taxon>Actinomycetota</taxon>
        <taxon>Actinomycetes</taxon>
        <taxon>Actinomycetales</taxon>
        <taxon>Actinomycetaceae</taxon>
        <taxon>Actinomyces</taxon>
    </lineage>
</organism>
<feature type="domain" description="AAA" evidence="2">
    <location>
        <begin position="55"/>
        <end position="165"/>
    </location>
</feature>
<name>A0AAW8LCF4_9ACTO</name>